<dbReference type="SUPFAM" id="SSF88697">
    <property type="entry name" value="PUA domain-like"/>
    <property type="match status" value="1"/>
</dbReference>
<dbReference type="GeneID" id="69984463"/>
<dbReference type="Pfam" id="PF17785">
    <property type="entry name" value="PUA_3"/>
    <property type="match status" value="1"/>
</dbReference>
<gene>
    <name evidence="6" type="ORF">TK11N_16410</name>
    <name evidence="7" type="ORF">TK2N_16530</name>
</gene>
<sequence>MEIKITQQAAKRMQRGYPLLQKEDLLDRIKENEWLDFIDKQGNLVAKGYLGVQNNGVGWSLTTENRPLNHAFFVDLFFQAKEKRRAYYQDEQTNAFRLVNGAGDHLGGMTVDKYGDFVVVSWYNQTLYNKQEEIISAFKEVFPEIKGIYEKLRFQTDQLQSRLLWGICAPEPLYIKENNLTYAVYLNEGLMTGIFLDQREVRGLFATGLAKNKSVLNMFSYTGAFSVAAAAGGAKSTTSVDLAKRSLKKTQEQFAINQIDIEQQTVHVMETFAYFKYAKKKNLAFDCIILDPPSFARNKKKVFRVAKDYGELIEDSVAILNNQGIIMASSNAANVSSKKFQSMIETALQNKKVAYKLIKKFHLPSDFAVDPAFPTGDYLKVYFYQIEKS</sequence>
<name>A0AAN4UCA8_9ENTE</name>
<dbReference type="PANTHER" id="PTHR43042:SF3">
    <property type="entry name" value="RIBOSOMAL RNA LARGE SUBUNIT METHYLTRANSFERASE YWBD-RELATED"/>
    <property type="match status" value="1"/>
</dbReference>
<proteinExistence type="predicted"/>
<dbReference type="RefSeq" id="WP_124005097.1">
    <property type="nucleotide sequence ID" value="NZ_BJYN01000067.1"/>
</dbReference>
<dbReference type="Proteomes" id="UP000886597">
    <property type="component" value="Unassembled WGS sequence"/>
</dbReference>
<keyword evidence="1 7" id="KW-0489">Methyltransferase</keyword>
<comment type="caution">
    <text evidence="7">The sequence shown here is derived from an EMBL/GenBank/DDBJ whole genome shotgun (WGS) entry which is preliminary data.</text>
</comment>
<dbReference type="InterPro" id="IPR036974">
    <property type="entry name" value="PUA_sf"/>
</dbReference>
<dbReference type="InterPro" id="IPR029063">
    <property type="entry name" value="SAM-dependent_MTases_sf"/>
</dbReference>
<evidence type="ECO:0000256" key="3">
    <source>
        <dbReference type="ARBA" id="ARBA00022691"/>
    </source>
</evidence>
<reference evidence="7" key="2">
    <citation type="journal article" date="2020" name="Int. Dairy J.">
        <title>Lactic acid bacterial diversity in Brie cheese focusing on salt concentration and pH of isolation medium and characterisation of halophilic and alkaliphilic lactic acid bacterial isolates.</title>
        <authorList>
            <person name="Unno R."/>
            <person name="Matsutani M."/>
            <person name="Suzuki T."/>
            <person name="Kodama K."/>
            <person name="Matsushita H."/>
            <person name="Yamasato K."/>
            <person name="Koizumi Y."/>
            <person name="Ishikawa M."/>
        </authorList>
    </citation>
    <scope>NUCLEOTIDE SEQUENCE</scope>
    <source>
        <strain evidence="7">7C1</strain>
        <strain evidence="6">8C4</strain>
    </source>
</reference>
<dbReference type="CDD" id="cd02440">
    <property type="entry name" value="AdoMet_MTases"/>
    <property type="match status" value="1"/>
</dbReference>
<dbReference type="EMBL" id="BKBO01000026">
    <property type="protein sequence ID" value="GEQ49789.1"/>
    <property type="molecule type" value="Genomic_DNA"/>
</dbReference>
<dbReference type="SUPFAM" id="SSF53335">
    <property type="entry name" value="S-adenosyl-L-methionine-dependent methyltransferases"/>
    <property type="match status" value="1"/>
</dbReference>
<keyword evidence="9" id="KW-1185">Reference proteome</keyword>
<keyword evidence="3" id="KW-0949">S-adenosyl-L-methionine</keyword>
<dbReference type="Pfam" id="PF10672">
    <property type="entry name" value="Methyltrans_SAM"/>
    <property type="match status" value="1"/>
</dbReference>
<dbReference type="EMBL" id="BKBQ01000025">
    <property type="protein sequence ID" value="GEQ54809.1"/>
    <property type="molecule type" value="Genomic_DNA"/>
</dbReference>
<keyword evidence="2" id="KW-0808">Transferase</keyword>
<organism evidence="7 8">
    <name type="scientific">Tetragenococcus koreensis</name>
    <dbReference type="NCBI Taxonomy" id="290335"/>
    <lineage>
        <taxon>Bacteria</taxon>
        <taxon>Bacillati</taxon>
        <taxon>Bacillota</taxon>
        <taxon>Bacilli</taxon>
        <taxon>Lactobacillales</taxon>
        <taxon>Enterococcaceae</taxon>
        <taxon>Tetragenococcus</taxon>
    </lineage>
</organism>
<dbReference type="PANTHER" id="PTHR43042">
    <property type="entry name" value="SAM-DEPENDENT METHYLTRANSFERASE"/>
    <property type="match status" value="1"/>
</dbReference>
<evidence type="ECO:0000259" key="4">
    <source>
        <dbReference type="Pfam" id="PF10672"/>
    </source>
</evidence>
<feature type="domain" description="RlmI-like PUA" evidence="5">
    <location>
        <begin position="3"/>
        <end position="62"/>
    </location>
</feature>
<dbReference type="GO" id="GO:0008168">
    <property type="term" value="F:methyltransferase activity"/>
    <property type="evidence" value="ECO:0007669"/>
    <property type="project" value="UniProtKB-KW"/>
</dbReference>
<dbReference type="InterPro" id="IPR019614">
    <property type="entry name" value="SAM-dep_methyl-trfase"/>
</dbReference>
<dbReference type="Gene3D" id="3.40.50.150">
    <property type="entry name" value="Vaccinia Virus protein VP39"/>
    <property type="match status" value="1"/>
</dbReference>
<evidence type="ECO:0000313" key="8">
    <source>
        <dbReference type="Proteomes" id="UP000886597"/>
    </source>
</evidence>
<evidence type="ECO:0000256" key="2">
    <source>
        <dbReference type="ARBA" id="ARBA00022679"/>
    </source>
</evidence>
<dbReference type="GO" id="GO:0003723">
    <property type="term" value="F:RNA binding"/>
    <property type="evidence" value="ECO:0007669"/>
    <property type="project" value="InterPro"/>
</dbReference>
<dbReference type="CDD" id="cd11572">
    <property type="entry name" value="RlmI_M_like"/>
    <property type="match status" value="1"/>
</dbReference>
<accession>A0AAN4UCA8</accession>
<evidence type="ECO:0000313" key="7">
    <source>
        <dbReference type="EMBL" id="GEQ54809.1"/>
    </source>
</evidence>
<evidence type="ECO:0000259" key="5">
    <source>
        <dbReference type="Pfam" id="PF17785"/>
    </source>
</evidence>
<dbReference type="Gene3D" id="3.30.750.80">
    <property type="entry name" value="RNA methyltransferase domain (HRMD) like"/>
    <property type="match status" value="1"/>
</dbReference>
<protein>
    <submittedName>
        <fullName evidence="7">SAM-dependent methyltransferase</fullName>
    </submittedName>
</protein>
<evidence type="ECO:0000313" key="9">
    <source>
        <dbReference type="Proteomes" id="UP000886607"/>
    </source>
</evidence>
<evidence type="ECO:0000313" key="6">
    <source>
        <dbReference type="EMBL" id="GEQ49789.1"/>
    </source>
</evidence>
<dbReference type="AlphaFoldDB" id="A0AAN4UCA8"/>
<dbReference type="InterPro" id="IPR015947">
    <property type="entry name" value="PUA-like_sf"/>
</dbReference>
<dbReference type="Gene3D" id="2.30.130.10">
    <property type="entry name" value="PUA domain"/>
    <property type="match status" value="1"/>
</dbReference>
<dbReference type="InterPro" id="IPR041532">
    <property type="entry name" value="RlmI-like_PUA"/>
</dbReference>
<reference evidence="7" key="1">
    <citation type="submission" date="2019-08" db="EMBL/GenBank/DDBJ databases">
        <authorList>
            <person name="Ishikawa M."/>
            <person name="Suzuki T."/>
            <person name="Matsutani M."/>
        </authorList>
    </citation>
    <scope>NUCLEOTIDE SEQUENCE</scope>
    <source>
        <strain evidence="7">7C1</strain>
        <strain evidence="6">8C4</strain>
    </source>
</reference>
<dbReference type="Proteomes" id="UP000886607">
    <property type="component" value="Unassembled WGS sequence"/>
</dbReference>
<feature type="domain" description="S-adenosylmethionine-dependent methyltransferase" evidence="4">
    <location>
        <begin position="172"/>
        <end position="372"/>
    </location>
</feature>
<dbReference type="GO" id="GO:0032259">
    <property type="term" value="P:methylation"/>
    <property type="evidence" value="ECO:0007669"/>
    <property type="project" value="UniProtKB-KW"/>
</dbReference>
<dbReference type="KEGG" id="tkr:C7K43_00745"/>
<evidence type="ECO:0000256" key="1">
    <source>
        <dbReference type="ARBA" id="ARBA00022603"/>
    </source>
</evidence>